<protein>
    <submittedName>
        <fullName evidence="2">Uncharacterized protein</fullName>
    </submittedName>
</protein>
<dbReference type="RefSeq" id="XP_068353492.1">
    <property type="nucleotide sequence ID" value="XM_068508818.1"/>
</dbReference>
<dbReference type="VEuPathDB" id="TrichDB:TRFO_33002"/>
<dbReference type="GeneID" id="94843522"/>
<evidence type="ECO:0000313" key="3">
    <source>
        <dbReference type="Proteomes" id="UP000179807"/>
    </source>
</evidence>
<name>A0A1J4JS55_9EUKA</name>
<organism evidence="2 3">
    <name type="scientific">Tritrichomonas foetus</name>
    <dbReference type="NCBI Taxonomy" id="1144522"/>
    <lineage>
        <taxon>Eukaryota</taxon>
        <taxon>Metamonada</taxon>
        <taxon>Parabasalia</taxon>
        <taxon>Tritrichomonadida</taxon>
        <taxon>Tritrichomonadidae</taxon>
        <taxon>Tritrichomonas</taxon>
    </lineage>
</organism>
<evidence type="ECO:0000256" key="1">
    <source>
        <dbReference type="SAM" id="MobiDB-lite"/>
    </source>
</evidence>
<reference evidence="2" key="1">
    <citation type="submission" date="2016-10" db="EMBL/GenBank/DDBJ databases">
        <authorList>
            <person name="Benchimol M."/>
            <person name="Almeida L.G."/>
            <person name="Vasconcelos A.T."/>
            <person name="Perreira-Neves A."/>
            <person name="Rosa I.A."/>
            <person name="Tasca T."/>
            <person name="Bogo M.R."/>
            <person name="de Souza W."/>
        </authorList>
    </citation>
    <scope>NUCLEOTIDE SEQUENCE [LARGE SCALE GENOMIC DNA]</scope>
    <source>
        <strain evidence="2">K</strain>
    </source>
</reference>
<dbReference type="Proteomes" id="UP000179807">
    <property type="component" value="Unassembled WGS sequence"/>
</dbReference>
<proteinExistence type="predicted"/>
<keyword evidence="3" id="KW-1185">Reference proteome</keyword>
<dbReference type="AlphaFoldDB" id="A0A1J4JS55"/>
<comment type="caution">
    <text evidence="2">The sequence shown here is derived from an EMBL/GenBank/DDBJ whole genome shotgun (WGS) entry which is preliminary data.</text>
</comment>
<dbReference type="EMBL" id="MLAK01000959">
    <property type="protein sequence ID" value="OHT00356.1"/>
    <property type="molecule type" value="Genomic_DNA"/>
</dbReference>
<sequence>MQSCNKVENTGDNHGSAIEENSNIHQLSSCNRNKSVIFQKSPTSNVIKLEQNDSYQESNVKAITFPYSNESSNESCSLERDYSSEDEKENEICKPHDADLVGQIFQKFNPFLFDRKNLFEIQGLEFEQEIQRDPEVNNVYFDF</sequence>
<gene>
    <name evidence="2" type="ORF">TRFO_33002</name>
</gene>
<accession>A0A1J4JS55</accession>
<evidence type="ECO:0000313" key="2">
    <source>
        <dbReference type="EMBL" id="OHT00356.1"/>
    </source>
</evidence>
<feature type="region of interest" description="Disordered" evidence="1">
    <location>
        <begin position="1"/>
        <end position="24"/>
    </location>
</feature>